<reference evidence="8 9" key="1">
    <citation type="submission" date="2019-07" db="EMBL/GenBank/DDBJ databases">
        <title>Full genome sequence of Devosia sp. Gsoil 520.</title>
        <authorList>
            <person name="Im W.-T."/>
        </authorList>
    </citation>
    <scope>NUCLEOTIDE SEQUENCE [LARGE SCALE GENOMIC DNA]</scope>
    <source>
        <strain evidence="8 9">Gsoil 520</strain>
    </source>
</reference>
<keyword evidence="3 5" id="KW-1133">Transmembrane helix</keyword>
<keyword evidence="2 5" id="KW-0812">Transmembrane</keyword>
<dbReference type="SUPFAM" id="SSF103481">
    <property type="entry name" value="Multidrug resistance efflux transporter EmrE"/>
    <property type="match status" value="2"/>
</dbReference>
<dbReference type="InterPro" id="IPR000620">
    <property type="entry name" value="EamA_dom"/>
</dbReference>
<feature type="transmembrane region" description="Helical" evidence="5">
    <location>
        <begin position="36"/>
        <end position="53"/>
    </location>
</feature>
<keyword evidence="4 5" id="KW-0472">Membrane</keyword>
<accession>A0A5B8M0T5</accession>
<feature type="transmembrane region" description="Helical" evidence="5">
    <location>
        <begin position="65"/>
        <end position="86"/>
    </location>
</feature>
<feature type="transmembrane region" description="Helical" evidence="5">
    <location>
        <begin position="139"/>
        <end position="161"/>
    </location>
</feature>
<evidence type="ECO:0000256" key="6">
    <source>
        <dbReference type="SAM" id="SignalP"/>
    </source>
</evidence>
<feature type="transmembrane region" description="Helical" evidence="5">
    <location>
        <begin position="92"/>
        <end position="109"/>
    </location>
</feature>
<protein>
    <submittedName>
        <fullName evidence="8">DMT family transporter</fullName>
    </submittedName>
</protein>
<evidence type="ECO:0000313" key="8">
    <source>
        <dbReference type="EMBL" id="QDZ13290.1"/>
    </source>
</evidence>
<feature type="transmembrane region" description="Helical" evidence="5">
    <location>
        <begin position="116"/>
        <end position="133"/>
    </location>
</feature>
<dbReference type="KEGG" id="dea:FPZ08_12985"/>
<organism evidence="8 9">
    <name type="scientific">Devosia ginsengisoli</name>
    <dbReference type="NCBI Taxonomy" id="400770"/>
    <lineage>
        <taxon>Bacteria</taxon>
        <taxon>Pseudomonadati</taxon>
        <taxon>Pseudomonadota</taxon>
        <taxon>Alphaproteobacteria</taxon>
        <taxon>Hyphomicrobiales</taxon>
        <taxon>Devosiaceae</taxon>
        <taxon>Devosia</taxon>
    </lineage>
</organism>
<dbReference type="PANTHER" id="PTHR32322:SF9">
    <property type="entry name" value="AMINO-ACID METABOLITE EFFLUX PUMP-RELATED"/>
    <property type="match status" value="1"/>
</dbReference>
<feature type="chain" id="PRO_5022837521" evidence="6">
    <location>
        <begin position="22"/>
        <end position="289"/>
    </location>
</feature>
<dbReference type="EMBL" id="CP042304">
    <property type="protein sequence ID" value="QDZ13290.1"/>
    <property type="molecule type" value="Genomic_DNA"/>
</dbReference>
<dbReference type="GO" id="GO:0016020">
    <property type="term" value="C:membrane"/>
    <property type="evidence" value="ECO:0007669"/>
    <property type="project" value="UniProtKB-SubCell"/>
</dbReference>
<comment type="subcellular location">
    <subcellularLocation>
        <location evidence="1">Membrane</location>
        <topology evidence="1">Multi-pass membrane protein</topology>
    </subcellularLocation>
</comment>
<feature type="transmembrane region" description="Helical" evidence="5">
    <location>
        <begin position="231"/>
        <end position="250"/>
    </location>
</feature>
<dbReference type="Pfam" id="PF00892">
    <property type="entry name" value="EamA"/>
    <property type="match status" value="2"/>
</dbReference>
<sequence length="289" mass="29567">MKVTILTIIAMLAFAANSVLARLALSGGGIDPLSYTGMRLVSGAAVLAVLVFFRRQRGAGKGMGSWSGAVALLLYAVAFSIAYVMVGAGPGALILFASVQMGMLAWAVFKGERPGLLEWLGITIAFFALAYLVSPGLVAPSLSGAVLMVVAGLSWAAYSLLGKGSLSPLADTAGNFIRCLPVGILLIVIGMLVFKPNMAGVVYAVASGAIASGLGYTIWYSVLPQLSRSRAALVQLTVPSITAFGGVVFINEVLTARLVIATIGVVGGVALAIMAARHGKTKVAPEGSH</sequence>
<feature type="transmembrane region" description="Helical" evidence="5">
    <location>
        <begin position="256"/>
        <end position="276"/>
    </location>
</feature>
<evidence type="ECO:0000256" key="5">
    <source>
        <dbReference type="SAM" id="Phobius"/>
    </source>
</evidence>
<dbReference type="InterPro" id="IPR037185">
    <property type="entry name" value="EmrE-like"/>
</dbReference>
<dbReference type="InterPro" id="IPR050638">
    <property type="entry name" value="AA-Vitamin_Transporters"/>
</dbReference>
<name>A0A5B8M0T5_9HYPH</name>
<dbReference type="PANTHER" id="PTHR32322">
    <property type="entry name" value="INNER MEMBRANE TRANSPORTER"/>
    <property type="match status" value="1"/>
</dbReference>
<evidence type="ECO:0000256" key="3">
    <source>
        <dbReference type="ARBA" id="ARBA00022989"/>
    </source>
</evidence>
<feature type="transmembrane region" description="Helical" evidence="5">
    <location>
        <begin position="173"/>
        <end position="194"/>
    </location>
</feature>
<feature type="signal peptide" evidence="6">
    <location>
        <begin position="1"/>
        <end position="21"/>
    </location>
</feature>
<feature type="domain" description="EamA" evidence="7">
    <location>
        <begin position="4"/>
        <end position="132"/>
    </location>
</feature>
<evidence type="ECO:0000256" key="1">
    <source>
        <dbReference type="ARBA" id="ARBA00004141"/>
    </source>
</evidence>
<feature type="transmembrane region" description="Helical" evidence="5">
    <location>
        <begin position="200"/>
        <end position="219"/>
    </location>
</feature>
<dbReference type="OrthoDB" id="184388at2"/>
<evidence type="ECO:0000313" key="9">
    <source>
        <dbReference type="Proteomes" id="UP000315364"/>
    </source>
</evidence>
<proteinExistence type="predicted"/>
<evidence type="ECO:0000259" key="7">
    <source>
        <dbReference type="Pfam" id="PF00892"/>
    </source>
</evidence>
<dbReference type="AlphaFoldDB" id="A0A5B8M0T5"/>
<keyword evidence="9" id="KW-1185">Reference proteome</keyword>
<evidence type="ECO:0000256" key="4">
    <source>
        <dbReference type="ARBA" id="ARBA00023136"/>
    </source>
</evidence>
<dbReference type="Proteomes" id="UP000315364">
    <property type="component" value="Chromosome"/>
</dbReference>
<evidence type="ECO:0000256" key="2">
    <source>
        <dbReference type="ARBA" id="ARBA00022692"/>
    </source>
</evidence>
<gene>
    <name evidence="8" type="ORF">FPZ08_12985</name>
</gene>
<feature type="domain" description="EamA" evidence="7">
    <location>
        <begin position="143"/>
        <end position="273"/>
    </location>
</feature>
<keyword evidence="6" id="KW-0732">Signal</keyword>